<keyword evidence="5" id="KW-0949">S-adenosyl-L-methionine</keyword>
<dbReference type="InterPro" id="IPR003356">
    <property type="entry name" value="DNA_methylase_A-5"/>
</dbReference>
<dbReference type="SUPFAM" id="SSF53335">
    <property type="entry name" value="S-adenosyl-L-methionine-dependent methyltransferases"/>
    <property type="match status" value="1"/>
</dbReference>
<dbReference type="GO" id="GO:0009307">
    <property type="term" value="P:DNA restriction-modification system"/>
    <property type="evidence" value="ECO:0007669"/>
    <property type="project" value="UniProtKB-KW"/>
</dbReference>
<dbReference type="InterPro" id="IPR022749">
    <property type="entry name" value="D12N6_MeTrfase_N"/>
</dbReference>
<evidence type="ECO:0000259" key="8">
    <source>
        <dbReference type="Pfam" id="PF02384"/>
    </source>
</evidence>
<dbReference type="Pfam" id="PF02384">
    <property type="entry name" value="N6_Mtase"/>
    <property type="match status" value="1"/>
</dbReference>
<dbReference type="InterPro" id="IPR051537">
    <property type="entry name" value="DNA_Adenine_Mtase"/>
</dbReference>
<feature type="domain" description="N6 adenine-specific DNA methyltransferase N-terminal" evidence="9">
    <location>
        <begin position="11"/>
        <end position="137"/>
    </location>
</feature>
<dbReference type="PROSITE" id="PS00092">
    <property type="entry name" value="N6_MTASE"/>
    <property type="match status" value="1"/>
</dbReference>
<organism evidence="10 11">
    <name type="scientific">Blastococcus saxobsidens</name>
    <dbReference type="NCBI Taxonomy" id="138336"/>
    <lineage>
        <taxon>Bacteria</taxon>
        <taxon>Bacillati</taxon>
        <taxon>Actinomycetota</taxon>
        <taxon>Actinomycetes</taxon>
        <taxon>Geodermatophilales</taxon>
        <taxon>Geodermatophilaceae</taxon>
        <taxon>Blastococcus</taxon>
    </lineage>
</organism>
<dbReference type="EMBL" id="JAAGWG010000024">
    <property type="protein sequence ID" value="NEK87048.1"/>
    <property type="molecule type" value="Genomic_DNA"/>
</dbReference>
<evidence type="ECO:0000256" key="5">
    <source>
        <dbReference type="ARBA" id="ARBA00022691"/>
    </source>
</evidence>
<reference evidence="10 11" key="1">
    <citation type="submission" date="2019-12" db="EMBL/GenBank/DDBJ databases">
        <title>the WGS of Blastococcus saxobsidens 67B17.</title>
        <authorList>
            <person name="Jiang Z."/>
        </authorList>
    </citation>
    <scope>NUCLEOTIDE SEQUENCE [LARGE SCALE GENOMIC DNA]</scope>
    <source>
        <strain evidence="10 11">67B17</strain>
    </source>
</reference>
<comment type="similarity">
    <text evidence="1">Belongs to the N(4)/N(6)-methyltransferase family.</text>
</comment>
<dbReference type="InterPro" id="IPR029063">
    <property type="entry name" value="SAM-dependent_MTases_sf"/>
</dbReference>
<dbReference type="AlphaFoldDB" id="A0A6L9W4W5"/>
<comment type="caution">
    <text evidence="10">The sequence shown here is derived from an EMBL/GenBank/DDBJ whole genome shotgun (WGS) entry which is preliminary data.</text>
</comment>
<gene>
    <name evidence="10" type="ORF">GCU60_14995</name>
</gene>
<dbReference type="GO" id="GO:0008170">
    <property type="term" value="F:N-methyltransferase activity"/>
    <property type="evidence" value="ECO:0007669"/>
    <property type="project" value="InterPro"/>
</dbReference>
<name>A0A6L9W4W5_9ACTN</name>
<dbReference type="Gene3D" id="3.40.50.150">
    <property type="entry name" value="Vaccinia Virus protein VP39"/>
    <property type="match status" value="1"/>
</dbReference>
<proteinExistence type="inferred from homology"/>
<comment type="catalytic activity">
    <reaction evidence="7">
        <text>a 2'-deoxyadenosine in DNA + S-adenosyl-L-methionine = an N(6)-methyl-2'-deoxyadenosine in DNA + S-adenosyl-L-homocysteine + H(+)</text>
        <dbReference type="Rhea" id="RHEA:15197"/>
        <dbReference type="Rhea" id="RHEA-COMP:12418"/>
        <dbReference type="Rhea" id="RHEA-COMP:12419"/>
        <dbReference type="ChEBI" id="CHEBI:15378"/>
        <dbReference type="ChEBI" id="CHEBI:57856"/>
        <dbReference type="ChEBI" id="CHEBI:59789"/>
        <dbReference type="ChEBI" id="CHEBI:90615"/>
        <dbReference type="ChEBI" id="CHEBI:90616"/>
        <dbReference type="EC" id="2.1.1.72"/>
    </reaction>
</comment>
<evidence type="ECO:0000259" key="9">
    <source>
        <dbReference type="Pfam" id="PF12161"/>
    </source>
</evidence>
<evidence type="ECO:0000256" key="4">
    <source>
        <dbReference type="ARBA" id="ARBA00022679"/>
    </source>
</evidence>
<accession>A0A6L9W4W5</accession>
<evidence type="ECO:0000313" key="10">
    <source>
        <dbReference type="EMBL" id="NEK87048.1"/>
    </source>
</evidence>
<dbReference type="RefSeq" id="WP_163206613.1">
    <property type="nucleotide sequence ID" value="NZ_JAAGWG010000024.1"/>
</dbReference>
<dbReference type="InterPro" id="IPR002052">
    <property type="entry name" value="DNA_methylase_N6_adenine_CS"/>
</dbReference>
<dbReference type="Proteomes" id="UP000479241">
    <property type="component" value="Unassembled WGS sequence"/>
</dbReference>
<keyword evidence="3 10" id="KW-0489">Methyltransferase</keyword>
<evidence type="ECO:0000256" key="7">
    <source>
        <dbReference type="ARBA" id="ARBA00047942"/>
    </source>
</evidence>
<dbReference type="PANTHER" id="PTHR42933:SF4">
    <property type="entry name" value="TYPE I RESTRICTION ENZYME ECOKI METHYLASE SUBUNIT"/>
    <property type="match status" value="1"/>
</dbReference>
<dbReference type="GO" id="GO:0009007">
    <property type="term" value="F:site-specific DNA-methyltransferase (adenine-specific) activity"/>
    <property type="evidence" value="ECO:0007669"/>
    <property type="project" value="UniProtKB-EC"/>
</dbReference>
<evidence type="ECO:0000256" key="1">
    <source>
        <dbReference type="ARBA" id="ARBA00006594"/>
    </source>
</evidence>
<dbReference type="Pfam" id="PF12161">
    <property type="entry name" value="HsdM_N"/>
    <property type="match status" value="1"/>
</dbReference>
<keyword evidence="4 10" id="KW-0808">Transferase</keyword>
<dbReference type="PANTHER" id="PTHR42933">
    <property type="entry name" value="SLR6095 PROTEIN"/>
    <property type="match status" value="1"/>
</dbReference>
<dbReference type="PRINTS" id="PR00507">
    <property type="entry name" value="N12N6MTFRASE"/>
</dbReference>
<dbReference type="EC" id="2.1.1.72" evidence="2"/>
<protein>
    <recommendedName>
        <fullName evidence="2">site-specific DNA-methyltransferase (adenine-specific)</fullName>
        <ecNumber evidence="2">2.1.1.72</ecNumber>
    </recommendedName>
</protein>
<evidence type="ECO:0000256" key="2">
    <source>
        <dbReference type="ARBA" id="ARBA00011900"/>
    </source>
</evidence>
<dbReference type="GO" id="GO:0003677">
    <property type="term" value="F:DNA binding"/>
    <property type="evidence" value="ECO:0007669"/>
    <property type="project" value="InterPro"/>
</dbReference>
<keyword evidence="6" id="KW-0680">Restriction system</keyword>
<feature type="domain" description="DNA methylase adenine-specific" evidence="8">
    <location>
        <begin position="149"/>
        <end position="452"/>
    </location>
</feature>
<evidence type="ECO:0000256" key="3">
    <source>
        <dbReference type="ARBA" id="ARBA00022603"/>
    </source>
</evidence>
<evidence type="ECO:0000313" key="11">
    <source>
        <dbReference type="Proteomes" id="UP000479241"/>
    </source>
</evidence>
<dbReference type="Gene3D" id="1.20.1260.30">
    <property type="match status" value="1"/>
</dbReference>
<dbReference type="GO" id="GO:0032259">
    <property type="term" value="P:methylation"/>
    <property type="evidence" value="ECO:0007669"/>
    <property type="project" value="UniProtKB-KW"/>
</dbReference>
<evidence type="ECO:0000256" key="6">
    <source>
        <dbReference type="ARBA" id="ARBA00022747"/>
    </source>
</evidence>
<sequence>MPAAKPTASLSAVIKRARDVMRKDAGLNGDADRIPQFAWLLFLKALDDLDESREVTDPEYRPALASPYRWRDWAADSTTRRSGDALLTFVNQNLLPHLAGLTGSGAAGDTRETVAAIFRDTRNRMLSGYLLADLVDEVNKVSFVSADDVHTMAHLYESMLREMRDAAGDAGEFYTPRPVIRFMVNMLDPRPGEVVMDPAAGTGGFLVEAWDHMVRAADASETPAQQRAALRGTLRGFEKKPMPYLLGQMNLLLHEVDSPRITRGNALTFSAADQRRDGVDVVLTNPPFGGEEEVGVKDYFKTDYRTAETSWLFLLSVMERIAKSKTGRAAIVVPNAVLFDEGIGARIKARLLEEFNLHTIVRLPIGTFSPYTLISTNILFFERGGPTRSIWFYEHPLPQRRRSYTKTKPLRYEELADCEAWWGSDGRVHRVETSNAWNVPVTDLNNFDLDLHSPNRPDDLAHRPPVELIAELIDTETQILGLLERMQAEMAGRQ</sequence>
<dbReference type="InterPro" id="IPR038333">
    <property type="entry name" value="T1MK-like_N_sf"/>
</dbReference>